<feature type="compositionally biased region" description="Polar residues" evidence="1">
    <location>
        <begin position="39"/>
        <end position="59"/>
    </location>
</feature>
<accession>A0A4R0RZ86</accession>
<dbReference type="OrthoDB" id="2798764at2759"/>
<reference evidence="2 3" key="1">
    <citation type="submission" date="2018-11" db="EMBL/GenBank/DDBJ databases">
        <title>Genome assembly of Steccherinum ochraceum LE-BIN_3174, the white-rot fungus of the Steccherinaceae family (The Residual Polyporoid clade, Polyporales, Basidiomycota).</title>
        <authorList>
            <person name="Fedorova T.V."/>
            <person name="Glazunova O.A."/>
            <person name="Landesman E.O."/>
            <person name="Moiseenko K.V."/>
            <person name="Psurtseva N.V."/>
            <person name="Savinova O.S."/>
            <person name="Shakhova N.V."/>
            <person name="Tyazhelova T.V."/>
            <person name="Vasina D.V."/>
        </authorList>
    </citation>
    <scope>NUCLEOTIDE SEQUENCE [LARGE SCALE GENOMIC DNA]</scope>
    <source>
        <strain evidence="2 3">LE-BIN_3174</strain>
    </source>
</reference>
<feature type="region of interest" description="Disordered" evidence="1">
    <location>
        <begin position="1"/>
        <end position="76"/>
    </location>
</feature>
<name>A0A4R0RZ86_9APHY</name>
<evidence type="ECO:0000313" key="3">
    <source>
        <dbReference type="Proteomes" id="UP000292702"/>
    </source>
</evidence>
<dbReference type="AlphaFoldDB" id="A0A4R0RZ86"/>
<keyword evidence="3" id="KW-1185">Reference proteome</keyword>
<organism evidence="2 3">
    <name type="scientific">Steccherinum ochraceum</name>
    <dbReference type="NCBI Taxonomy" id="92696"/>
    <lineage>
        <taxon>Eukaryota</taxon>
        <taxon>Fungi</taxon>
        <taxon>Dikarya</taxon>
        <taxon>Basidiomycota</taxon>
        <taxon>Agaricomycotina</taxon>
        <taxon>Agaricomycetes</taxon>
        <taxon>Polyporales</taxon>
        <taxon>Steccherinaceae</taxon>
        <taxon>Steccherinum</taxon>
    </lineage>
</organism>
<comment type="caution">
    <text evidence="2">The sequence shown here is derived from an EMBL/GenBank/DDBJ whole genome shotgun (WGS) entry which is preliminary data.</text>
</comment>
<proteinExistence type="predicted"/>
<evidence type="ECO:0000256" key="1">
    <source>
        <dbReference type="SAM" id="MobiDB-lite"/>
    </source>
</evidence>
<evidence type="ECO:0000313" key="2">
    <source>
        <dbReference type="EMBL" id="TCD69788.1"/>
    </source>
</evidence>
<sequence>MSSSSSQSNTPPPPSQPSKMSPYTKSASAIPYPPAAHVHTSNIVGTQPSPTATMTASNNKDSDKARDGQEGPANRIRGGCIPCPDGFCFCIPLPCCC</sequence>
<protein>
    <submittedName>
        <fullName evidence="2">Uncharacterized protein</fullName>
    </submittedName>
</protein>
<dbReference type="EMBL" id="RWJN01000034">
    <property type="protein sequence ID" value="TCD69788.1"/>
    <property type="molecule type" value="Genomic_DNA"/>
</dbReference>
<dbReference type="Proteomes" id="UP000292702">
    <property type="component" value="Unassembled WGS sequence"/>
</dbReference>
<feature type="compositionally biased region" description="Basic and acidic residues" evidence="1">
    <location>
        <begin position="60"/>
        <end position="69"/>
    </location>
</feature>
<gene>
    <name evidence="2" type="ORF">EIP91_006325</name>
</gene>